<proteinExistence type="predicted"/>
<keyword evidence="4" id="KW-1185">Reference proteome</keyword>
<feature type="domain" description="HTH cro/C1-type" evidence="2">
    <location>
        <begin position="17"/>
        <end position="72"/>
    </location>
</feature>
<dbReference type="EMBL" id="JANHOH010000002">
    <property type="protein sequence ID" value="MCQ6958605.1"/>
    <property type="molecule type" value="Genomic_DNA"/>
</dbReference>
<keyword evidence="1" id="KW-0175">Coiled coil</keyword>
<dbReference type="CDD" id="cd00093">
    <property type="entry name" value="HTH_XRE"/>
    <property type="match status" value="1"/>
</dbReference>
<dbReference type="RefSeq" id="WP_256538803.1">
    <property type="nucleotide sequence ID" value="NZ_JANHOH010000002.1"/>
</dbReference>
<evidence type="ECO:0000313" key="3">
    <source>
        <dbReference type="EMBL" id="MCQ6958605.1"/>
    </source>
</evidence>
<dbReference type="Gene3D" id="1.10.260.40">
    <property type="entry name" value="lambda repressor-like DNA-binding domains"/>
    <property type="match status" value="1"/>
</dbReference>
<dbReference type="InterPro" id="IPR001387">
    <property type="entry name" value="Cro/C1-type_HTH"/>
</dbReference>
<reference evidence="3 4" key="1">
    <citation type="submission" date="2022-07" db="EMBL/GenBank/DDBJ databases">
        <title>Mucilaginibacter sp. JC4.</title>
        <authorList>
            <person name="Le V."/>
            <person name="Ko S.-R."/>
            <person name="Ahn C.-Y."/>
            <person name="Oh H.-M."/>
        </authorList>
    </citation>
    <scope>NUCLEOTIDE SEQUENCE [LARGE SCALE GENOMIC DNA]</scope>
    <source>
        <strain evidence="3 4">JC4</strain>
    </source>
</reference>
<dbReference type="SUPFAM" id="SSF47413">
    <property type="entry name" value="lambda repressor-like DNA-binding domains"/>
    <property type="match status" value="1"/>
</dbReference>
<evidence type="ECO:0000313" key="4">
    <source>
        <dbReference type="Proteomes" id="UP001204376"/>
    </source>
</evidence>
<gene>
    <name evidence="3" type="ORF">NPE20_11565</name>
</gene>
<feature type="coiled-coil region" evidence="1">
    <location>
        <begin position="116"/>
        <end position="144"/>
    </location>
</feature>
<evidence type="ECO:0000256" key="1">
    <source>
        <dbReference type="SAM" id="Coils"/>
    </source>
</evidence>
<accession>A0ABT1T1X2</accession>
<organism evidence="3 4">
    <name type="scientific">Mucilaginibacter aquariorum</name>
    <dbReference type="NCBI Taxonomy" id="2967225"/>
    <lineage>
        <taxon>Bacteria</taxon>
        <taxon>Pseudomonadati</taxon>
        <taxon>Bacteroidota</taxon>
        <taxon>Sphingobacteriia</taxon>
        <taxon>Sphingobacteriales</taxon>
        <taxon>Sphingobacteriaceae</taxon>
        <taxon>Mucilaginibacter</taxon>
    </lineage>
</organism>
<comment type="caution">
    <text evidence="3">The sequence shown here is derived from an EMBL/GenBank/DDBJ whole genome shotgun (WGS) entry which is preliminary data.</text>
</comment>
<name>A0ABT1T1X2_9SPHI</name>
<dbReference type="InterPro" id="IPR010982">
    <property type="entry name" value="Lambda_DNA-bd_dom_sf"/>
</dbReference>
<protein>
    <submittedName>
        <fullName evidence="3">Helix-turn-helix domain-containing protein</fullName>
    </submittedName>
</protein>
<dbReference type="PROSITE" id="PS50943">
    <property type="entry name" value="HTH_CROC1"/>
    <property type="match status" value="1"/>
</dbReference>
<evidence type="ECO:0000259" key="2">
    <source>
        <dbReference type="PROSITE" id="PS50943"/>
    </source>
</evidence>
<dbReference type="Proteomes" id="UP001204376">
    <property type="component" value="Unassembled WGS sequence"/>
</dbReference>
<sequence>MNSHTEKPNQVHQGRNVKRFREMLGWKQEALAYALGDEWSQKRVSLLEAKETIEEDILAQVATILKVPVEAIKNFDEEKVVNIIANTFNDEAVAYAQYYKCNINPMEKWLESLEEIKALHLENKKLYERLLEKENEKIEILKNSK</sequence>